<evidence type="ECO:0000256" key="1">
    <source>
        <dbReference type="SAM" id="MobiDB-lite"/>
    </source>
</evidence>
<feature type="compositionally biased region" description="Polar residues" evidence="1">
    <location>
        <begin position="49"/>
        <end position="62"/>
    </location>
</feature>
<dbReference type="AlphaFoldDB" id="A0A2Z7BHZ6"/>
<gene>
    <name evidence="2" type="ORF">F511_44722</name>
</gene>
<evidence type="ECO:0000313" key="3">
    <source>
        <dbReference type="Proteomes" id="UP000250235"/>
    </source>
</evidence>
<protein>
    <submittedName>
        <fullName evidence="2">Uncharacterized protein</fullName>
    </submittedName>
</protein>
<sequence length="189" mass="20590">MELRRSGGLPAAATMEKLGAAQRFAPRPAFACGQRAHMAASSCNERRTTSTSGAEPSATTRSSDAKRHPTSPLRATSARPPRNKVRNRRRNNCAGRWLSIGQRCAQRLARSIAPTAQSRATSALDFVSSGRPASGRREAIARDNARPRARSFTRSLKPPHMAAAGGFDFKNLCFPICNFKIRYNTGNSY</sequence>
<feature type="region of interest" description="Disordered" evidence="1">
    <location>
        <begin position="36"/>
        <end position="92"/>
    </location>
</feature>
<name>A0A2Z7BHZ6_9LAMI</name>
<dbReference type="Proteomes" id="UP000250235">
    <property type="component" value="Unassembled WGS sequence"/>
</dbReference>
<feature type="compositionally biased region" description="Basic residues" evidence="1">
    <location>
        <begin position="81"/>
        <end position="91"/>
    </location>
</feature>
<evidence type="ECO:0000313" key="2">
    <source>
        <dbReference type="EMBL" id="KZV34073.1"/>
    </source>
</evidence>
<keyword evidence="3" id="KW-1185">Reference proteome</keyword>
<organism evidence="2 3">
    <name type="scientific">Dorcoceras hygrometricum</name>
    <dbReference type="NCBI Taxonomy" id="472368"/>
    <lineage>
        <taxon>Eukaryota</taxon>
        <taxon>Viridiplantae</taxon>
        <taxon>Streptophyta</taxon>
        <taxon>Embryophyta</taxon>
        <taxon>Tracheophyta</taxon>
        <taxon>Spermatophyta</taxon>
        <taxon>Magnoliopsida</taxon>
        <taxon>eudicotyledons</taxon>
        <taxon>Gunneridae</taxon>
        <taxon>Pentapetalae</taxon>
        <taxon>asterids</taxon>
        <taxon>lamiids</taxon>
        <taxon>Lamiales</taxon>
        <taxon>Gesneriaceae</taxon>
        <taxon>Didymocarpoideae</taxon>
        <taxon>Trichosporeae</taxon>
        <taxon>Loxocarpinae</taxon>
        <taxon>Dorcoceras</taxon>
    </lineage>
</organism>
<reference evidence="2 3" key="1">
    <citation type="journal article" date="2015" name="Proc. Natl. Acad. Sci. U.S.A.">
        <title>The resurrection genome of Boea hygrometrica: A blueprint for survival of dehydration.</title>
        <authorList>
            <person name="Xiao L."/>
            <person name="Yang G."/>
            <person name="Zhang L."/>
            <person name="Yang X."/>
            <person name="Zhao S."/>
            <person name="Ji Z."/>
            <person name="Zhou Q."/>
            <person name="Hu M."/>
            <person name="Wang Y."/>
            <person name="Chen M."/>
            <person name="Xu Y."/>
            <person name="Jin H."/>
            <person name="Xiao X."/>
            <person name="Hu G."/>
            <person name="Bao F."/>
            <person name="Hu Y."/>
            <person name="Wan P."/>
            <person name="Li L."/>
            <person name="Deng X."/>
            <person name="Kuang T."/>
            <person name="Xiang C."/>
            <person name="Zhu J.K."/>
            <person name="Oliver M.J."/>
            <person name="He Y."/>
        </authorList>
    </citation>
    <scope>NUCLEOTIDE SEQUENCE [LARGE SCALE GENOMIC DNA]</scope>
    <source>
        <strain evidence="3">cv. XS01</strain>
    </source>
</reference>
<dbReference type="EMBL" id="KV005540">
    <property type="protein sequence ID" value="KZV34073.1"/>
    <property type="molecule type" value="Genomic_DNA"/>
</dbReference>
<accession>A0A2Z7BHZ6</accession>
<proteinExistence type="predicted"/>